<dbReference type="EMBL" id="LZLC01000117">
    <property type="protein sequence ID" value="OBJ41873.1"/>
    <property type="molecule type" value="Genomic_DNA"/>
</dbReference>
<evidence type="ECO:0000313" key="3">
    <source>
        <dbReference type="Proteomes" id="UP000093898"/>
    </source>
</evidence>
<dbReference type="InterPro" id="IPR042070">
    <property type="entry name" value="PucR_C-HTH_sf"/>
</dbReference>
<sequence length="410" mass="44247">MAEPHGTDPSAHIQLIVDLLARSLNRAVLLDDTAMTPMTFSRQLGTVDDVRMHSLLERATKPEVIAELQALGIDDADPGVAIPPLPQYAMVARYCVPVRSAAHHFGYLWVIDPEQSLSAAERALANQAGADLVAVLDRRQTTERAVESARQALLSRLLSADVGEPLNAVLLELSAQDMAQPDSLLTVFAFVPTGDAAETEQRLTALRLRLSAVERTHNWFVLPGSPVSVFAFCPAHVRVPPQRLAETVTSSIRATFDDAPVIGWSGSRLPLAQAAQSFRDARLACALAAAGAGPVDAALDWTAAGSWRAVALLTDSLADAPDELDALIHPGVTALLAEGRDDLIQTLEAYLSSGGDARRAADTMHLHRSTLYYRLEKITQALGDDVTDLTDGEARFDLMLSIRLARLRRH</sequence>
<proteinExistence type="predicted"/>
<name>A0A1A3H2L7_MYCMU</name>
<dbReference type="STRING" id="56689.GCA_001291445_05046"/>
<comment type="caution">
    <text evidence="2">The sequence shown here is derived from an EMBL/GenBank/DDBJ whole genome shotgun (WGS) entry which is preliminary data.</text>
</comment>
<feature type="domain" description="PucR C-terminal helix-turn-helix" evidence="1">
    <location>
        <begin position="343"/>
        <end position="403"/>
    </location>
</feature>
<dbReference type="PANTHER" id="PTHR33744:SF17">
    <property type="entry name" value="CONSERVED PROTEIN"/>
    <property type="match status" value="1"/>
</dbReference>
<dbReference type="InterPro" id="IPR051448">
    <property type="entry name" value="CdaR-like_regulators"/>
</dbReference>
<reference evidence="2 3" key="1">
    <citation type="submission" date="2016-06" db="EMBL/GenBank/DDBJ databases">
        <authorList>
            <person name="Kjaerup R.B."/>
            <person name="Dalgaard T.S."/>
            <person name="Juul-Madsen H.R."/>
        </authorList>
    </citation>
    <scope>NUCLEOTIDE SEQUENCE [LARGE SCALE GENOMIC DNA]</scope>
    <source>
        <strain evidence="2 3">1127319.6</strain>
    </source>
</reference>
<dbReference type="Gene3D" id="1.10.10.2840">
    <property type="entry name" value="PucR C-terminal helix-turn-helix domain"/>
    <property type="match status" value="1"/>
</dbReference>
<dbReference type="Pfam" id="PF13556">
    <property type="entry name" value="HTH_30"/>
    <property type="match status" value="1"/>
</dbReference>
<evidence type="ECO:0000313" key="2">
    <source>
        <dbReference type="EMBL" id="OBJ41873.1"/>
    </source>
</evidence>
<gene>
    <name evidence="2" type="ORF">A5630_21920</name>
</gene>
<dbReference type="OrthoDB" id="4534407at2"/>
<accession>A0A1A3H2L7</accession>
<protein>
    <recommendedName>
        <fullName evidence="1">PucR C-terminal helix-turn-helix domain-containing protein</fullName>
    </recommendedName>
</protein>
<organism evidence="2 3">
    <name type="scientific">Mycolicibacterium mucogenicum</name>
    <name type="common">Mycobacterium mucogenicum</name>
    <dbReference type="NCBI Taxonomy" id="56689"/>
    <lineage>
        <taxon>Bacteria</taxon>
        <taxon>Bacillati</taxon>
        <taxon>Actinomycetota</taxon>
        <taxon>Actinomycetes</taxon>
        <taxon>Mycobacteriales</taxon>
        <taxon>Mycobacteriaceae</taxon>
        <taxon>Mycolicibacterium</taxon>
    </lineage>
</organism>
<dbReference type="AlphaFoldDB" id="A0A1A3H2L7"/>
<dbReference type="InterPro" id="IPR025736">
    <property type="entry name" value="PucR_C-HTH_dom"/>
</dbReference>
<dbReference type="RefSeq" id="WP_064981248.1">
    <property type="nucleotide sequence ID" value="NZ_LZLC01000117.1"/>
</dbReference>
<dbReference type="Proteomes" id="UP000093898">
    <property type="component" value="Unassembled WGS sequence"/>
</dbReference>
<dbReference type="PANTHER" id="PTHR33744">
    <property type="entry name" value="CARBOHYDRATE DIACID REGULATOR"/>
    <property type="match status" value="1"/>
</dbReference>
<evidence type="ECO:0000259" key="1">
    <source>
        <dbReference type="Pfam" id="PF13556"/>
    </source>
</evidence>